<accession>A0ABS8WV56</accession>
<organism evidence="2 3">
    <name type="scientific">Datura stramonium</name>
    <name type="common">Jimsonweed</name>
    <name type="synonym">Common thornapple</name>
    <dbReference type="NCBI Taxonomy" id="4076"/>
    <lineage>
        <taxon>Eukaryota</taxon>
        <taxon>Viridiplantae</taxon>
        <taxon>Streptophyta</taxon>
        <taxon>Embryophyta</taxon>
        <taxon>Tracheophyta</taxon>
        <taxon>Spermatophyta</taxon>
        <taxon>Magnoliopsida</taxon>
        <taxon>eudicotyledons</taxon>
        <taxon>Gunneridae</taxon>
        <taxon>Pentapetalae</taxon>
        <taxon>asterids</taxon>
        <taxon>lamiids</taxon>
        <taxon>Solanales</taxon>
        <taxon>Solanaceae</taxon>
        <taxon>Solanoideae</taxon>
        <taxon>Datureae</taxon>
        <taxon>Datura</taxon>
    </lineage>
</organism>
<comment type="caution">
    <text evidence="2">The sequence shown here is derived from an EMBL/GenBank/DDBJ whole genome shotgun (WGS) entry which is preliminary data.</text>
</comment>
<evidence type="ECO:0000313" key="3">
    <source>
        <dbReference type="Proteomes" id="UP000823775"/>
    </source>
</evidence>
<evidence type="ECO:0000313" key="2">
    <source>
        <dbReference type="EMBL" id="MCE3215895.1"/>
    </source>
</evidence>
<feature type="region of interest" description="Disordered" evidence="1">
    <location>
        <begin position="52"/>
        <end position="96"/>
    </location>
</feature>
<gene>
    <name evidence="2" type="ORF">HAX54_004017</name>
</gene>
<name>A0ABS8WV56_DATST</name>
<reference evidence="2 3" key="1">
    <citation type="journal article" date="2021" name="BMC Genomics">
        <title>Datura genome reveals duplications of psychoactive alkaloid biosynthetic genes and high mutation rate following tissue culture.</title>
        <authorList>
            <person name="Rajewski A."/>
            <person name="Carter-House D."/>
            <person name="Stajich J."/>
            <person name="Litt A."/>
        </authorList>
    </citation>
    <scope>NUCLEOTIDE SEQUENCE [LARGE SCALE GENOMIC DNA]</scope>
    <source>
        <strain evidence="2">AR-01</strain>
    </source>
</reference>
<proteinExistence type="predicted"/>
<keyword evidence="3" id="KW-1185">Reference proteome</keyword>
<evidence type="ECO:0000256" key="1">
    <source>
        <dbReference type="SAM" id="MobiDB-lite"/>
    </source>
</evidence>
<feature type="compositionally biased region" description="Basic and acidic residues" evidence="1">
    <location>
        <begin position="61"/>
        <end position="96"/>
    </location>
</feature>
<feature type="non-terminal residue" evidence="2">
    <location>
        <position position="96"/>
    </location>
</feature>
<dbReference type="EMBL" id="JACEIK010011815">
    <property type="protein sequence ID" value="MCE3215895.1"/>
    <property type="molecule type" value="Genomic_DNA"/>
</dbReference>
<protein>
    <submittedName>
        <fullName evidence="2">Uncharacterized protein</fullName>
    </submittedName>
</protein>
<dbReference type="Proteomes" id="UP000823775">
    <property type="component" value="Unassembled WGS sequence"/>
</dbReference>
<sequence>MRRRGISKGFVGEGEGFCYCRRVFDGGRRRKKSSGLLGLTIHRMRGEEGKWKRKVSPALMMREESGPARDNLAERRKMEKKDGGEGGCGKDKDRVT</sequence>